<keyword evidence="1" id="KW-0808">Transferase</keyword>
<dbReference type="EMBL" id="NDHI03003664">
    <property type="protein sequence ID" value="PNJ10093.1"/>
    <property type="molecule type" value="Genomic_DNA"/>
</dbReference>
<sequence length="129" mass="14243">MDRPPVCAHKNSTPESSVSGHGKVRDIIQLLVQGAHPNPVPDQMGPCHSFQPGDLVYVKKFQKEGLIPAWKRPHTVILTMPTALKVDGIPAWIHHSRIKKASKAQQETWVPKHGTGPLKLCLSRVKPSN</sequence>
<gene>
    <name evidence="8" type="ORF">CR201_G0049513</name>
</gene>
<evidence type="ECO:0000256" key="6">
    <source>
        <dbReference type="SAM" id="MobiDB-lite"/>
    </source>
</evidence>
<dbReference type="Pfam" id="PF18697">
    <property type="entry name" value="MLVIN_C"/>
    <property type="match status" value="1"/>
</dbReference>
<evidence type="ECO:0000256" key="2">
    <source>
        <dbReference type="ARBA" id="ARBA00022695"/>
    </source>
</evidence>
<feature type="compositionally biased region" description="Polar residues" evidence="6">
    <location>
        <begin position="10"/>
        <end position="19"/>
    </location>
</feature>
<reference evidence="8" key="1">
    <citation type="submission" date="2017-12" db="EMBL/GenBank/DDBJ databases">
        <title>High-resolution comparative analysis of great ape genomes.</title>
        <authorList>
            <person name="Pollen A."/>
            <person name="Hastie A."/>
            <person name="Hormozdiari F."/>
            <person name="Dougherty M."/>
            <person name="Liu R."/>
            <person name="Chaisson M."/>
            <person name="Hoppe E."/>
            <person name="Hill C."/>
            <person name="Pang A."/>
            <person name="Hillier L."/>
            <person name="Baker C."/>
            <person name="Armstrong J."/>
            <person name="Shendure J."/>
            <person name="Paten B."/>
            <person name="Wilson R."/>
            <person name="Chao H."/>
            <person name="Schneider V."/>
            <person name="Ventura M."/>
            <person name="Kronenberg Z."/>
            <person name="Murali S."/>
            <person name="Gordon D."/>
            <person name="Cantsilieris S."/>
            <person name="Munson K."/>
            <person name="Nelson B."/>
            <person name="Raja A."/>
            <person name="Underwood J."/>
            <person name="Diekhans M."/>
            <person name="Fiddes I."/>
            <person name="Haussler D."/>
            <person name="Eichler E."/>
        </authorList>
    </citation>
    <scope>NUCLEOTIDE SEQUENCE [LARGE SCALE GENOMIC DNA]</scope>
    <source>
        <strain evidence="8">Susie</strain>
    </source>
</reference>
<keyword evidence="2" id="KW-0548">Nucleotidyltransferase</keyword>
<feature type="domain" description="Murine leukemia virus integrase C-terminal" evidence="7">
    <location>
        <begin position="48"/>
        <end position="101"/>
    </location>
</feature>
<dbReference type="InterPro" id="IPR040643">
    <property type="entry name" value="MLVIN_C"/>
</dbReference>
<dbReference type="AlphaFoldDB" id="A0A2J8RNI9"/>
<evidence type="ECO:0000256" key="4">
    <source>
        <dbReference type="ARBA" id="ARBA00022759"/>
    </source>
</evidence>
<dbReference type="GO" id="GO:0016787">
    <property type="term" value="F:hydrolase activity"/>
    <property type="evidence" value="ECO:0007669"/>
    <property type="project" value="UniProtKB-KW"/>
</dbReference>
<keyword evidence="5" id="KW-0378">Hydrolase</keyword>
<dbReference type="GO" id="GO:0004519">
    <property type="term" value="F:endonuclease activity"/>
    <property type="evidence" value="ECO:0007669"/>
    <property type="project" value="UniProtKB-KW"/>
</dbReference>
<proteinExistence type="predicted"/>
<accession>A0A2J8RNI9</accession>
<dbReference type="GO" id="GO:0016779">
    <property type="term" value="F:nucleotidyltransferase activity"/>
    <property type="evidence" value="ECO:0007669"/>
    <property type="project" value="UniProtKB-KW"/>
</dbReference>
<feature type="region of interest" description="Disordered" evidence="6">
    <location>
        <begin position="1"/>
        <end position="22"/>
    </location>
</feature>
<keyword evidence="4" id="KW-0255">Endonuclease</keyword>
<evidence type="ECO:0000313" key="8">
    <source>
        <dbReference type="EMBL" id="PNJ10093.1"/>
    </source>
</evidence>
<comment type="caution">
    <text evidence="8">The sequence shown here is derived from an EMBL/GenBank/DDBJ whole genome shotgun (WGS) entry which is preliminary data.</text>
</comment>
<evidence type="ECO:0000256" key="5">
    <source>
        <dbReference type="ARBA" id="ARBA00022801"/>
    </source>
</evidence>
<evidence type="ECO:0000256" key="3">
    <source>
        <dbReference type="ARBA" id="ARBA00022722"/>
    </source>
</evidence>
<organism evidence="8">
    <name type="scientific">Pongo abelii</name>
    <name type="common">Sumatran orangutan</name>
    <name type="synonym">Pongo pygmaeus abelii</name>
    <dbReference type="NCBI Taxonomy" id="9601"/>
    <lineage>
        <taxon>Eukaryota</taxon>
        <taxon>Metazoa</taxon>
        <taxon>Chordata</taxon>
        <taxon>Craniata</taxon>
        <taxon>Vertebrata</taxon>
        <taxon>Euteleostomi</taxon>
        <taxon>Mammalia</taxon>
        <taxon>Eutheria</taxon>
        <taxon>Euarchontoglires</taxon>
        <taxon>Primates</taxon>
        <taxon>Haplorrhini</taxon>
        <taxon>Catarrhini</taxon>
        <taxon>Hominidae</taxon>
        <taxon>Pongo</taxon>
    </lineage>
</organism>
<evidence type="ECO:0000259" key="7">
    <source>
        <dbReference type="Pfam" id="PF18697"/>
    </source>
</evidence>
<name>A0A2J8RNI9_PONAB</name>
<keyword evidence="3" id="KW-0540">Nuclease</keyword>
<evidence type="ECO:0000256" key="1">
    <source>
        <dbReference type="ARBA" id="ARBA00022679"/>
    </source>
</evidence>
<dbReference type="Gene3D" id="2.30.30.850">
    <property type="match status" value="1"/>
</dbReference>
<protein>
    <recommendedName>
        <fullName evidence="7">Murine leukemia virus integrase C-terminal domain-containing protein</fullName>
    </recommendedName>
</protein>